<keyword evidence="5" id="KW-0378">Hydrolase</keyword>
<accession>A0A1I0CYF9</accession>
<sequence length="246" mass="27387">MQHGAGVIFLDRDGTLNEEVNYLHRPEDLRIIPGTEQALRRLKEAGFLLVTVTNQAGVGRGYYPEADVSAFHRYFNGILEKKGAAIDAFYYCPHHPEHGIGAYRKACHCRKPETGMFEQAEYDLAAGRWPARGSSEFSGDLPYDPYAVPVVITAEEYAEFRRRVSAIDKTRSFMIGDKLIDTEAGHRFGVRSVLVGTGYGAELRAKEAETEGLNPDGTPKSGKYDYYAENLTEAADWILNRSGISL</sequence>
<dbReference type="NCBIfam" id="TIGR01656">
    <property type="entry name" value="Histidinol-ppas"/>
    <property type="match status" value="1"/>
</dbReference>
<dbReference type="Proteomes" id="UP000199820">
    <property type="component" value="Unassembled WGS sequence"/>
</dbReference>
<name>A0A1I0CYF9_9FIRM</name>
<dbReference type="PANTHER" id="PTHR42891">
    <property type="entry name" value="D-GLYCERO-BETA-D-MANNO-HEPTOSE-1,7-BISPHOSPHATE 7-PHOSPHATASE"/>
    <property type="match status" value="1"/>
</dbReference>
<dbReference type="CDD" id="cd07503">
    <property type="entry name" value="HAD_HisB-N"/>
    <property type="match status" value="1"/>
</dbReference>
<dbReference type="Gene3D" id="3.40.50.1000">
    <property type="entry name" value="HAD superfamily/HAD-like"/>
    <property type="match status" value="1"/>
</dbReference>
<dbReference type="NCBIfam" id="TIGR01662">
    <property type="entry name" value="HAD-SF-IIIA"/>
    <property type="match status" value="1"/>
</dbReference>
<dbReference type="GO" id="GO:0016791">
    <property type="term" value="F:phosphatase activity"/>
    <property type="evidence" value="ECO:0007669"/>
    <property type="project" value="InterPro"/>
</dbReference>
<dbReference type="AlphaFoldDB" id="A0A1I0CYF9"/>
<evidence type="ECO:0000256" key="6">
    <source>
        <dbReference type="ARBA" id="ARBA00023277"/>
    </source>
</evidence>
<dbReference type="GO" id="GO:0005737">
    <property type="term" value="C:cytoplasm"/>
    <property type="evidence" value="ECO:0007669"/>
    <property type="project" value="UniProtKB-SubCell"/>
</dbReference>
<reference evidence="8 9" key="1">
    <citation type="submission" date="2016-10" db="EMBL/GenBank/DDBJ databases">
        <authorList>
            <person name="de Groot N.N."/>
        </authorList>
    </citation>
    <scope>NUCLEOTIDE SEQUENCE [LARGE SCALE GENOMIC DNA]</scope>
    <source>
        <strain evidence="8 9">KH1P1</strain>
    </source>
</reference>
<evidence type="ECO:0000256" key="3">
    <source>
        <dbReference type="ARBA" id="ARBA00022490"/>
    </source>
</evidence>
<comment type="similarity">
    <text evidence="2">Belongs to the GmhB family.</text>
</comment>
<comment type="subcellular location">
    <subcellularLocation>
        <location evidence="1">Cytoplasm</location>
    </subcellularLocation>
</comment>
<evidence type="ECO:0000313" key="9">
    <source>
        <dbReference type="Proteomes" id="UP000199820"/>
    </source>
</evidence>
<keyword evidence="3" id="KW-0963">Cytoplasm</keyword>
<evidence type="ECO:0000256" key="7">
    <source>
        <dbReference type="ARBA" id="ARBA00031828"/>
    </source>
</evidence>
<dbReference type="EMBL" id="FOIL01000009">
    <property type="protein sequence ID" value="SET24904.1"/>
    <property type="molecule type" value="Genomic_DNA"/>
</dbReference>
<dbReference type="Pfam" id="PF13242">
    <property type="entry name" value="Hydrolase_like"/>
    <property type="match status" value="1"/>
</dbReference>
<dbReference type="PANTHER" id="PTHR42891:SF1">
    <property type="entry name" value="D-GLYCERO-BETA-D-MANNO-HEPTOSE-1,7-BISPHOSPHATE 7-PHOSPHATASE"/>
    <property type="match status" value="1"/>
</dbReference>
<dbReference type="STRING" id="1526.SAMN02910262_01416"/>
<gene>
    <name evidence="8" type="ORF">SAMN04487771_100933</name>
</gene>
<evidence type="ECO:0000256" key="2">
    <source>
        <dbReference type="ARBA" id="ARBA00005628"/>
    </source>
</evidence>
<keyword evidence="4" id="KW-0479">Metal-binding</keyword>
<evidence type="ECO:0000256" key="5">
    <source>
        <dbReference type="ARBA" id="ARBA00022801"/>
    </source>
</evidence>
<proteinExistence type="inferred from homology"/>
<keyword evidence="6" id="KW-0119">Carbohydrate metabolism</keyword>
<dbReference type="InterPro" id="IPR023214">
    <property type="entry name" value="HAD_sf"/>
</dbReference>
<dbReference type="InterPro" id="IPR006549">
    <property type="entry name" value="HAD-SF_hydro_IIIA"/>
</dbReference>
<dbReference type="RefSeq" id="WP_074648998.1">
    <property type="nucleotide sequence ID" value="NZ_FOIL01000009.1"/>
</dbReference>
<organism evidence="8 9">
    <name type="scientific">[Clostridium] aminophilum</name>
    <dbReference type="NCBI Taxonomy" id="1526"/>
    <lineage>
        <taxon>Bacteria</taxon>
        <taxon>Bacillati</taxon>
        <taxon>Bacillota</taxon>
        <taxon>Clostridia</taxon>
        <taxon>Lachnospirales</taxon>
        <taxon>Lachnospiraceae</taxon>
    </lineage>
</organism>
<evidence type="ECO:0000313" key="8">
    <source>
        <dbReference type="EMBL" id="SET24904.1"/>
    </source>
</evidence>
<dbReference type="OrthoDB" id="9801899at2"/>
<keyword evidence="9" id="KW-1185">Reference proteome</keyword>
<protein>
    <recommendedName>
        <fullName evidence="7">D,D-heptose 1,7-bisphosphate phosphatase</fullName>
    </recommendedName>
</protein>
<dbReference type="InterPro" id="IPR036412">
    <property type="entry name" value="HAD-like_sf"/>
</dbReference>
<dbReference type="InterPro" id="IPR004446">
    <property type="entry name" value="Heptose_bisP_phosphatase"/>
</dbReference>
<dbReference type="InterPro" id="IPR006543">
    <property type="entry name" value="Histidinol-phos"/>
</dbReference>
<dbReference type="GO" id="GO:0005975">
    <property type="term" value="P:carbohydrate metabolic process"/>
    <property type="evidence" value="ECO:0007669"/>
    <property type="project" value="InterPro"/>
</dbReference>
<dbReference type="SUPFAM" id="SSF56784">
    <property type="entry name" value="HAD-like"/>
    <property type="match status" value="2"/>
</dbReference>
<dbReference type="GO" id="GO:0046872">
    <property type="term" value="F:metal ion binding"/>
    <property type="evidence" value="ECO:0007669"/>
    <property type="project" value="UniProtKB-KW"/>
</dbReference>
<evidence type="ECO:0000256" key="1">
    <source>
        <dbReference type="ARBA" id="ARBA00004496"/>
    </source>
</evidence>
<evidence type="ECO:0000256" key="4">
    <source>
        <dbReference type="ARBA" id="ARBA00022723"/>
    </source>
</evidence>